<proteinExistence type="predicted"/>
<sequence length="228" mass="25423">MAEFVNPLGKIRGKFGNVITYGGPSGKNYCRGTSISRKPSQEPQKRQSAAFGTITERKIWMRNAVQLGFPGGNGYPKGFRGFTSANVMDAVTVEKANPEKPFNSRKKAVKEFNGVINYEKLRVAAGSLVIPEIRAEVDMENRRIFFTHEKEEIESVDCFLDDKIYAVLLCKTKYICRVEELGLRGETIEKSVNFSEKIAGEGLVIYVFAKNADGKDVSDSVCLWEAES</sequence>
<keyword evidence="3" id="KW-1185">Reference proteome</keyword>
<protein>
    <submittedName>
        <fullName evidence="2">Uncharacterized protein</fullName>
    </submittedName>
</protein>
<dbReference type="OrthoDB" id="1095028at2"/>
<organism evidence="2 3">
    <name type="scientific">Butyricimonas faecihominis</name>
    <dbReference type="NCBI Taxonomy" id="1472416"/>
    <lineage>
        <taxon>Bacteria</taxon>
        <taxon>Pseudomonadati</taxon>
        <taxon>Bacteroidota</taxon>
        <taxon>Bacteroidia</taxon>
        <taxon>Bacteroidales</taxon>
        <taxon>Odoribacteraceae</taxon>
        <taxon>Butyricimonas</taxon>
    </lineage>
</organism>
<evidence type="ECO:0000313" key="3">
    <source>
        <dbReference type="Proteomes" id="UP000546007"/>
    </source>
</evidence>
<comment type="caution">
    <text evidence="2">The sequence shown here is derived from an EMBL/GenBank/DDBJ whole genome shotgun (WGS) entry which is preliminary data.</text>
</comment>
<evidence type="ECO:0000256" key="1">
    <source>
        <dbReference type="SAM" id="MobiDB-lite"/>
    </source>
</evidence>
<evidence type="ECO:0000313" key="2">
    <source>
        <dbReference type="EMBL" id="MBB4027558.1"/>
    </source>
</evidence>
<gene>
    <name evidence="2" type="ORF">GGR14_003370</name>
</gene>
<dbReference type="AlphaFoldDB" id="A0A7W6I019"/>
<feature type="region of interest" description="Disordered" evidence="1">
    <location>
        <begin position="30"/>
        <end position="49"/>
    </location>
</feature>
<dbReference type="RefSeq" id="WP_124318206.1">
    <property type="nucleotide sequence ID" value="NZ_AP028155.1"/>
</dbReference>
<reference evidence="2 3" key="1">
    <citation type="submission" date="2020-08" db="EMBL/GenBank/DDBJ databases">
        <title>Genomic Encyclopedia of Type Strains, Phase IV (KMG-IV): sequencing the most valuable type-strain genomes for metagenomic binning, comparative biology and taxonomic classification.</title>
        <authorList>
            <person name="Goeker M."/>
        </authorList>
    </citation>
    <scope>NUCLEOTIDE SEQUENCE [LARGE SCALE GENOMIC DNA]</scope>
    <source>
        <strain evidence="2 3">DSM 105721</strain>
    </source>
</reference>
<dbReference type="EMBL" id="JACIES010000010">
    <property type="protein sequence ID" value="MBB4027558.1"/>
    <property type="molecule type" value="Genomic_DNA"/>
</dbReference>
<name>A0A7W6I019_9BACT</name>
<accession>A0A7W6I019</accession>
<dbReference type="Proteomes" id="UP000546007">
    <property type="component" value="Unassembled WGS sequence"/>
</dbReference>
<dbReference type="GeneID" id="93103063"/>